<dbReference type="GO" id="GO:0016887">
    <property type="term" value="F:ATP hydrolysis activity"/>
    <property type="evidence" value="ECO:0007669"/>
    <property type="project" value="InterPro"/>
</dbReference>
<dbReference type="PANTHER" id="PTHR43790">
    <property type="entry name" value="CARBOHYDRATE TRANSPORT ATP-BINDING PROTEIN MG119-RELATED"/>
    <property type="match status" value="1"/>
</dbReference>
<keyword evidence="2" id="KW-0762">Sugar transport</keyword>
<evidence type="ECO:0000256" key="2">
    <source>
        <dbReference type="ARBA" id="ARBA00022597"/>
    </source>
</evidence>
<dbReference type="RefSeq" id="WP_310838610.1">
    <property type="nucleotide sequence ID" value="NZ_JAVLSM010000017.1"/>
</dbReference>
<dbReference type="InterPro" id="IPR003439">
    <property type="entry name" value="ABC_transporter-like_ATP-bd"/>
</dbReference>
<accession>A0AAE4GAR8</accession>
<dbReference type="Pfam" id="PF00005">
    <property type="entry name" value="ABC_tran"/>
    <property type="match status" value="2"/>
</dbReference>
<dbReference type="InterPro" id="IPR027417">
    <property type="entry name" value="P-loop_NTPase"/>
</dbReference>
<dbReference type="Gene3D" id="3.40.50.300">
    <property type="entry name" value="P-loop containing nucleotide triphosphate hydrolases"/>
    <property type="match status" value="2"/>
</dbReference>
<dbReference type="InterPro" id="IPR003593">
    <property type="entry name" value="AAA+_ATPase"/>
</dbReference>
<dbReference type="EMBL" id="JAVRAA010000011">
    <property type="protein sequence ID" value="MDT0339014.1"/>
    <property type="molecule type" value="Genomic_DNA"/>
</dbReference>
<name>A0AAE4GAR8_9BURK</name>
<dbReference type="PROSITE" id="PS50893">
    <property type="entry name" value="ABC_TRANSPORTER_2"/>
    <property type="match status" value="2"/>
</dbReference>
<evidence type="ECO:0000256" key="1">
    <source>
        <dbReference type="ARBA" id="ARBA00022475"/>
    </source>
</evidence>
<feature type="domain" description="ABC transporter" evidence="6">
    <location>
        <begin position="14"/>
        <end position="250"/>
    </location>
</feature>
<gene>
    <name evidence="7" type="ORF">RJN63_19425</name>
</gene>
<evidence type="ECO:0000256" key="5">
    <source>
        <dbReference type="ARBA" id="ARBA00022840"/>
    </source>
</evidence>
<keyword evidence="2" id="KW-0813">Transport</keyword>
<evidence type="ECO:0000259" key="6">
    <source>
        <dbReference type="PROSITE" id="PS50893"/>
    </source>
</evidence>
<dbReference type="CDD" id="cd03216">
    <property type="entry name" value="ABC_Carb_Monos_I"/>
    <property type="match status" value="1"/>
</dbReference>
<dbReference type="InterPro" id="IPR017871">
    <property type="entry name" value="ABC_transporter-like_CS"/>
</dbReference>
<dbReference type="PROSITE" id="PS00211">
    <property type="entry name" value="ABC_TRANSPORTER_1"/>
    <property type="match status" value="1"/>
</dbReference>
<feature type="domain" description="ABC transporter" evidence="6">
    <location>
        <begin position="267"/>
        <end position="511"/>
    </location>
</feature>
<evidence type="ECO:0000256" key="3">
    <source>
        <dbReference type="ARBA" id="ARBA00022737"/>
    </source>
</evidence>
<keyword evidence="1" id="KW-1003">Cell membrane</keyword>
<dbReference type="SMART" id="SM00382">
    <property type="entry name" value="AAA"/>
    <property type="match status" value="1"/>
</dbReference>
<dbReference type="SUPFAM" id="SSF52540">
    <property type="entry name" value="P-loop containing nucleoside triphosphate hydrolases"/>
    <property type="match status" value="2"/>
</dbReference>
<evidence type="ECO:0000313" key="7">
    <source>
        <dbReference type="EMBL" id="MDT0339014.1"/>
    </source>
</evidence>
<reference evidence="7" key="1">
    <citation type="submission" date="2023-02" db="EMBL/GenBank/DDBJ databases">
        <title>Description of Herbaspirillum huttiense subsp. nephrolepsisexaltata and Herbaspirillum huttiense subsp. lycopersicon.</title>
        <authorList>
            <person name="Poudel M."/>
            <person name="Sharma A."/>
            <person name="Goss E."/>
            <person name="Tapia J.H."/>
            <person name="Harmon C.M."/>
            <person name="Jones J.B."/>
        </authorList>
    </citation>
    <scope>NUCLEOTIDE SEQUENCE</scope>
    <source>
        <strain evidence="7">NC40101</strain>
    </source>
</reference>
<keyword evidence="3" id="KW-0677">Repeat</keyword>
<keyword evidence="5 7" id="KW-0067">ATP-binding</keyword>
<dbReference type="AlphaFoldDB" id="A0AAE4GAR8"/>
<sequence length="531" mass="55875">MSTPAMPQAGTALLELRQVSKLYPNGTLANDDVSLSIRAGEIHAIVGENGAGKSTVMKMLYGLEQPSCGSLWLDGQARVLADPAQAIAAGIGLVPQHLHLLPSFTVTDNIVLGAEPRRGWRIDRKTALRRVQSLVQRFGLEVEPLACVRDLPVGAQQRVGILKALYRGARVLLLDEPTAVLSVQEAESLFRVLRSMVAQGLTVVLISHKLKEIRDVADRFTVLRKGRVSGSGRVSDFSEAELGSMIVSKAPPPIPARTRQRATQPLVEIRDLQAHHADGRLALQSLSLDIAAGEILGIAGVEGNGQDVLARVLLGLQPASGGQGRLQGRRFTGLSVREVRACGVGYIPEDRMRDGVAAEMSIADNLIAVSYHQAPLARRGWLDSAAIGRTAATLMQHCGVAAPSSATLMGALSGGNMQKLVLGREVAAGPRLLIASQPTRGVDIGAARALHGQLLALCEGGAAILLISADLDELLVLSDRVAVMAEGALVAHFDAAGLSADVLGPYLTGAQRQQNATALLDNAVTFSGVPA</sequence>
<dbReference type="GO" id="GO:0005524">
    <property type="term" value="F:ATP binding"/>
    <property type="evidence" value="ECO:0007669"/>
    <property type="project" value="UniProtKB-KW"/>
</dbReference>
<organism evidence="7">
    <name type="scientific">Herbaspirillum huttiense subsp. nephrolepidis</name>
    <dbReference type="NCBI Taxonomy" id="3075126"/>
    <lineage>
        <taxon>Bacteria</taxon>
        <taxon>Pseudomonadati</taxon>
        <taxon>Pseudomonadota</taxon>
        <taxon>Betaproteobacteria</taxon>
        <taxon>Burkholderiales</taxon>
        <taxon>Oxalobacteraceae</taxon>
        <taxon>Herbaspirillum</taxon>
    </lineage>
</organism>
<keyword evidence="4" id="KW-0547">Nucleotide-binding</keyword>
<keyword evidence="1" id="KW-0472">Membrane</keyword>
<proteinExistence type="predicted"/>
<dbReference type="InterPro" id="IPR050107">
    <property type="entry name" value="ABC_carbohydrate_import_ATPase"/>
</dbReference>
<dbReference type="CDD" id="cd03215">
    <property type="entry name" value="ABC_Carb_Monos_II"/>
    <property type="match status" value="1"/>
</dbReference>
<evidence type="ECO:0000256" key="4">
    <source>
        <dbReference type="ARBA" id="ARBA00022741"/>
    </source>
</evidence>
<protein>
    <submittedName>
        <fullName evidence="7">ABC transporter ATP-binding protein</fullName>
    </submittedName>
</protein>
<dbReference type="PANTHER" id="PTHR43790:SF4">
    <property type="entry name" value="GUANOSINE IMPORT ATP-BINDING PROTEIN NUPO"/>
    <property type="match status" value="1"/>
</dbReference>
<comment type="caution">
    <text evidence="7">The sequence shown here is derived from an EMBL/GenBank/DDBJ whole genome shotgun (WGS) entry which is preliminary data.</text>
</comment>